<reference evidence="9 10" key="1">
    <citation type="journal article" date="2021" name="BMC Biol.">
        <title>Horizontally acquired antibacterial genes associated with adaptive radiation of ladybird beetles.</title>
        <authorList>
            <person name="Li H.S."/>
            <person name="Tang X.F."/>
            <person name="Huang Y.H."/>
            <person name="Xu Z.Y."/>
            <person name="Chen M.L."/>
            <person name="Du X.Y."/>
            <person name="Qiu B.Y."/>
            <person name="Chen P.T."/>
            <person name="Zhang W."/>
            <person name="Slipinski A."/>
            <person name="Escalona H.E."/>
            <person name="Waterhouse R.M."/>
            <person name="Zwick A."/>
            <person name="Pang H."/>
        </authorList>
    </citation>
    <scope>NUCLEOTIDE SEQUENCE [LARGE SCALE GENOMIC DNA]</scope>
    <source>
        <strain evidence="9">SYSU2018</strain>
    </source>
</reference>
<feature type="signal peptide" evidence="7">
    <location>
        <begin position="1"/>
        <end position="19"/>
    </location>
</feature>
<evidence type="ECO:0000256" key="6">
    <source>
        <dbReference type="RuleBase" id="RU363034"/>
    </source>
</evidence>
<keyword evidence="2 6" id="KW-0645">Protease</keyword>
<keyword evidence="7" id="KW-0732">Signal</keyword>
<dbReference type="CDD" id="cd00190">
    <property type="entry name" value="Tryp_SPc"/>
    <property type="match status" value="1"/>
</dbReference>
<evidence type="ECO:0000256" key="2">
    <source>
        <dbReference type="ARBA" id="ARBA00022670"/>
    </source>
</evidence>
<dbReference type="PANTHER" id="PTHR24276">
    <property type="entry name" value="POLYSERASE-RELATED"/>
    <property type="match status" value="1"/>
</dbReference>
<dbReference type="PRINTS" id="PR00722">
    <property type="entry name" value="CHYMOTRYPSIN"/>
</dbReference>
<dbReference type="PROSITE" id="PS50240">
    <property type="entry name" value="TRYPSIN_DOM"/>
    <property type="match status" value="1"/>
</dbReference>
<dbReference type="Proteomes" id="UP001516400">
    <property type="component" value="Unassembled WGS sequence"/>
</dbReference>
<evidence type="ECO:0000256" key="7">
    <source>
        <dbReference type="SAM" id="SignalP"/>
    </source>
</evidence>
<dbReference type="InterPro" id="IPR001314">
    <property type="entry name" value="Peptidase_S1A"/>
</dbReference>
<dbReference type="InterPro" id="IPR043504">
    <property type="entry name" value="Peptidase_S1_PA_chymotrypsin"/>
</dbReference>
<evidence type="ECO:0000313" key="9">
    <source>
        <dbReference type="EMBL" id="KAL3275028.1"/>
    </source>
</evidence>
<dbReference type="InterPro" id="IPR009003">
    <property type="entry name" value="Peptidase_S1_PA"/>
</dbReference>
<dbReference type="PROSITE" id="PS00135">
    <property type="entry name" value="TRYPSIN_SER"/>
    <property type="match status" value="1"/>
</dbReference>
<dbReference type="Gene3D" id="2.40.10.10">
    <property type="entry name" value="Trypsin-like serine proteases"/>
    <property type="match status" value="2"/>
</dbReference>
<dbReference type="InterPro" id="IPR050430">
    <property type="entry name" value="Peptidase_S1"/>
</dbReference>
<protein>
    <recommendedName>
        <fullName evidence="8">Peptidase S1 domain-containing protein</fullName>
    </recommendedName>
</protein>
<evidence type="ECO:0000256" key="3">
    <source>
        <dbReference type="ARBA" id="ARBA00022801"/>
    </source>
</evidence>
<comment type="similarity">
    <text evidence="1">Belongs to the peptidase S1 family.</text>
</comment>
<proteinExistence type="inferred from homology"/>
<evidence type="ECO:0000313" key="10">
    <source>
        <dbReference type="Proteomes" id="UP001516400"/>
    </source>
</evidence>
<feature type="chain" id="PRO_5044788269" description="Peptidase S1 domain-containing protein" evidence="7">
    <location>
        <begin position="20"/>
        <end position="275"/>
    </location>
</feature>
<name>A0ABD2N8P8_9CUCU</name>
<dbReference type="PROSITE" id="PS00134">
    <property type="entry name" value="TRYPSIN_HIS"/>
    <property type="match status" value="1"/>
</dbReference>
<dbReference type="AlphaFoldDB" id="A0ABD2N8P8"/>
<evidence type="ECO:0000256" key="4">
    <source>
        <dbReference type="ARBA" id="ARBA00022825"/>
    </source>
</evidence>
<dbReference type="InterPro" id="IPR001254">
    <property type="entry name" value="Trypsin_dom"/>
</dbReference>
<accession>A0ABD2N8P8</accession>
<dbReference type="PANTHER" id="PTHR24276:SF91">
    <property type="entry name" value="AT26814P-RELATED"/>
    <property type="match status" value="1"/>
</dbReference>
<dbReference type="SMART" id="SM00020">
    <property type="entry name" value="Tryp_SPc"/>
    <property type="match status" value="1"/>
</dbReference>
<dbReference type="InterPro" id="IPR033116">
    <property type="entry name" value="TRYPSIN_SER"/>
</dbReference>
<dbReference type="Pfam" id="PF00089">
    <property type="entry name" value="Trypsin"/>
    <property type="match status" value="1"/>
</dbReference>
<dbReference type="InterPro" id="IPR018114">
    <property type="entry name" value="TRYPSIN_HIS"/>
</dbReference>
<dbReference type="FunFam" id="2.40.10.10:FF:000118">
    <property type="entry name" value="Chymotrypsinogen A"/>
    <property type="match status" value="1"/>
</dbReference>
<keyword evidence="3 6" id="KW-0378">Hydrolase</keyword>
<gene>
    <name evidence="9" type="ORF">HHI36_019800</name>
</gene>
<keyword evidence="5" id="KW-1015">Disulfide bond</keyword>
<keyword evidence="10" id="KW-1185">Reference proteome</keyword>
<dbReference type="SUPFAM" id="SSF50494">
    <property type="entry name" value="Trypsin-like serine proteases"/>
    <property type="match status" value="1"/>
</dbReference>
<dbReference type="GO" id="GO:0008236">
    <property type="term" value="F:serine-type peptidase activity"/>
    <property type="evidence" value="ECO:0007669"/>
    <property type="project" value="UniProtKB-KW"/>
</dbReference>
<evidence type="ECO:0000256" key="1">
    <source>
        <dbReference type="ARBA" id="ARBA00007664"/>
    </source>
</evidence>
<evidence type="ECO:0000256" key="5">
    <source>
        <dbReference type="ARBA" id="ARBA00023157"/>
    </source>
</evidence>
<dbReference type="GO" id="GO:0006508">
    <property type="term" value="P:proteolysis"/>
    <property type="evidence" value="ECO:0007669"/>
    <property type="project" value="UniProtKB-KW"/>
</dbReference>
<comment type="caution">
    <text evidence="9">The sequence shown here is derived from an EMBL/GenBank/DDBJ whole genome shotgun (WGS) entry which is preliminary data.</text>
</comment>
<keyword evidence="4 6" id="KW-0720">Serine protease</keyword>
<sequence>MFKIIIVLVILCHLQNVYSLKPKVHPPHRKSGGRIIGGGEAIPHAYPYQVGLSINNGISFCGGTLISINYVITAAHCGVVISEVEVILGAHNITEHEKTQVRLKGIDVIIHEQYDASLYRNDIALIKLNQSVTLSYAIQTVQLPSFSQAQQTYENLFTLVTGWGLVKDEPVPSVNDISDTLQVVSVPVMNTDVCAEYYNDDDLIYITKTNLCTSGYQNKGTCKGDSGGPLVYDERLIGIASLGTTKCEECYPSIFTRVGAYLEWIQKNSDVHIDT</sequence>
<feature type="domain" description="Peptidase S1" evidence="8">
    <location>
        <begin position="35"/>
        <end position="270"/>
    </location>
</feature>
<dbReference type="EMBL" id="JABFTP020000083">
    <property type="protein sequence ID" value="KAL3275028.1"/>
    <property type="molecule type" value="Genomic_DNA"/>
</dbReference>
<evidence type="ECO:0000259" key="8">
    <source>
        <dbReference type="PROSITE" id="PS50240"/>
    </source>
</evidence>
<organism evidence="9 10">
    <name type="scientific">Cryptolaemus montrouzieri</name>
    <dbReference type="NCBI Taxonomy" id="559131"/>
    <lineage>
        <taxon>Eukaryota</taxon>
        <taxon>Metazoa</taxon>
        <taxon>Ecdysozoa</taxon>
        <taxon>Arthropoda</taxon>
        <taxon>Hexapoda</taxon>
        <taxon>Insecta</taxon>
        <taxon>Pterygota</taxon>
        <taxon>Neoptera</taxon>
        <taxon>Endopterygota</taxon>
        <taxon>Coleoptera</taxon>
        <taxon>Polyphaga</taxon>
        <taxon>Cucujiformia</taxon>
        <taxon>Coccinelloidea</taxon>
        <taxon>Coccinellidae</taxon>
        <taxon>Scymninae</taxon>
        <taxon>Scymnini</taxon>
        <taxon>Cryptolaemus</taxon>
    </lineage>
</organism>